<keyword evidence="2" id="KW-1133">Transmembrane helix</keyword>
<comment type="caution">
    <text evidence="3">The sequence shown here is derived from an EMBL/GenBank/DDBJ whole genome shotgun (WGS) entry which is preliminary data.</text>
</comment>
<evidence type="ECO:0000313" key="3">
    <source>
        <dbReference type="EMBL" id="GLW54000.1"/>
    </source>
</evidence>
<gene>
    <name evidence="3" type="ORF">Kpho01_20110</name>
</gene>
<feature type="region of interest" description="Disordered" evidence="1">
    <location>
        <begin position="98"/>
        <end position="128"/>
    </location>
</feature>
<dbReference type="EMBL" id="BSRX01000009">
    <property type="protein sequence ID" value="GLW54000.1"/>
    <property type="molecule type" value="Genomic_DNA"/>
</dbReference>
<dbReference type="AlphaFoldDB" id="A0A9W6UNX9"/>
<organism evidence="3 4">
    <name type="scientific">Kitasatospora phosalacinea</name>
    <dbReference type="NCBI Taxonomy" id="2065"/>
    <lineage>
        <taxon>Bacteria</taxon>
        <taxon>Bacillati</taxon>
        <taxon>Actinomycetota</taxon>
        <taxon>Actinomycetes</taxon>
        <taxon>Kitasatosporales</taxon>
        <taxon>Streptomycetaceae</taxon>
        <taxon>Kitasatospora</taxon>
    </lineage>
</organism>
<protein>
    <recommendedName>
        <fullName evidence="5">DUF3592 domain-containing protein</fullName>
    </recommendedName>
</protein>
<dbReference type="Proteomes" id="UP001165143">
    <property type="component" value="Unassembled WGS sequence"/>
</dbReference>
<sequence length="184" mass="18788">METPTTLVGGAVLTVFGSALLLWCAVELRLRHHLRRRGVPATAQVVADPDRGAAMDSSPLLSYPVGVPDARTGGAAGVGPGAARGTVRGIVHELHPVAGAGGPGESAEPYRSVSARPRGGTPLRRPAGLAPGAAVQVAYDPRRPDRVVLAAHEDLPSLPADLFWVLLATSALAGGLTLLAVALR</sequence>
<evidence type="ECO:0000256" key="2">
    <source>
        <dbReference type="SAM" id="Phobius"/>
    </source>
</evidence>
<reference evidence="3" key="1">
    <citation type="submission" date="2023-02" db="EMBL/GenBank/DDBJ databases">
        <title>Kitasatospora phosalacinea NBRC 14362.</title>
        <authorList>
            <person name="Ichikawa N."/>
            <person name="Sato H."/>
            <person name="Tonouchi N."/>
        </authorList>
    </citation>
    <scope>NUCLEOTIDE SEQUENCE</scope>
    <source>
        <strain evidence="3">NBRC 14362</strain>
    </source>
</reference>
<evidence type="ECO:0000313" key="4">
    <source>
        <dbReference type="Proteomes" id="UP001165143"/>
    </source>
</evidence>
<dbReference type="OrthoDB" id="3871204at2"/>
<accession>A0A9W6UNX9</accession>
<keyword evidence="2" id="KW-0812">Transmembrane</keyword>
<feature type="transmembrane region" description="Helical" evidence="2">
    <location>
        <begin position="6"/>
        <end position="26"/>
    </location>
</feature>
<proteinExistence type="predicted"/>
<name>A0A9W6UNX9_9ACTN</name>
<keyword evidence="2" id="KW-0472">Membrane</keyword>
<evidence type="ECO:0008006" key="5">
    <source>
        <dbReference type="Google" id="ProtNLM"/>
    </source>
</evidence>
<feature type="transmembrane region" description="Helical" evidence="2">
    <location>
        <begin position="162"/>
        <end position="183"/>
    </location>
</feature>
<evidence type="ECO:0000256" key="1">
    <source>
        <dbReference type="SAM" id="MobiDB-lite"/>
    </source>
</evidence>
<dbReference type="RefSeq" id="WP_033251355.1">
    <property type="nucleotide sequence ID" value="NZ_BSRX01000009.1"/>
</dbReference>